<sequence length="40" mass="4040">MYGVLLDIARKGGCAEGVVPRDAPGGTRFCFPGSGKGSVL</sequence>
<name>B6WQJ5_9BACT</name>
<gene>
    <name evidence="1" type="ORF">DESPIG_00319</name>
</gene>
<comment type="caution">
    <text evidence="1">The sequence shown here is derived from an EMBL/GenBank/DDBJ whole genome shotgun (WGS) entry which is preliminary data.</text>
</comment>
<dbReference type="HOGENOM" id="CLU_3288535_0_0_7"/>
<proteinExistence type="predicted"/>
<dbReference type="EMBL" id="ABXU01000013">
    <property type="protein sequence ID" value="EEB34737.1"/>
    <property type="molecule type" value="Genomic_DNA"/>
</dbReference>
<organism evidence="1 2">
    <name type="scientific">Desulfovibrio piger ATCC 29098</name>
    <dbReference type="NCBI Taxonomy" id="411464"/>
    <lineage>
        <taxon>Bacteria</taxon>
        <taxon>Pseudomonadati</taxon>
        <taxon>Thermodesulfobacteriota</taxon>
        <taxon>Desulfovibrionia</taxon>
        <taxon>Desulfovibrionales</taxon>
        <taxon>Desulfovibrionaceae</taxon>
        <taxon>Desulfovibrio</taxon>
    </lineage>
</organism>
<reference evidence="1 2" key="2">
    <citation type="submission" date="2008-10" db="EMBL/GenBank/DDBJ databases">
        <authorList>
            <person name="Fulton L."/>
            <person name="Clifton S."/>
            <person name="Fulton B."/>
            <person name="Xu J."/>
            <person name="Minx P."/>
            <person name="Pepin K.H."/>
            <person name="Johnson M."/>
            <person name="Bhonagiri V."/>
            <person name="Nash W.E."/>
            <person name="Mardis E.R."/>
            <person name="Wilson R.K."/>
        </authorList>
    </citation>
    <scope>NUCLEOTIDE SEQUENCE [LARGE SCALE GENOMIC DNA]</scope>
    <source>
        <strain evidence="1 2">ATCC 29098</strain>
    </source>
</reference>
<dbReference type="Proteomes" id="UP000003676">
    <property type="component" value="Unassembled WGS sequence"/>
</dbReference>
<reference evidence="1 2" key="1">
    <citation type="submission" date="2008-10" db="EMBL/GenBank/DDBJ databases">
        <title>Draft genome sequence of Desulvovibrio piger (ATCC 29098).</title>
        <authorList>
            <person name="Sudarsanam P."/>
            <person name="Ley R."/>
            <person name="Guruge J."/>
            <person name="Turnbaugh P.J."/>
            <person name="Mahowald M."/>
            <person name="Liep D."/>
            <person name="Gordon J."/>
        </authorList>
    </citation>
    <scope>NUCLEOTIDE SEQUENCE [LARGE SCALE GENOMIC DNA]</scope>
    <source>
        <strain evidence="1 2">ATCC 29098</strain>
    </source>
</reference>
<evidence type="ECO:0000313" key="1">
    <source>
        <dbReference type="EMBL" id="EEB34737.1"/>
    </source>
</evidence>
<evidence type="ECO:0000313" key="2">
    <source>
        <dbReference type="Proteomes" id="UP000003676"/>
    </source>
</evidence>
<protein>
    <submittedName>
        <fullName evidence="1">Uncharacterized protein</fullName>
    </submittedName>
</protein>
<dbReference type="AlphaFoldDB" id="B6WQJ5"/>
<accession>B6WQJ5</accession>